<evidence type="ECO:0000256" key="1">
    <source>
        <dbReference type="SAM" id="MobiDB-lite"/>
    </source>
</evidence>
<comment type="caution">
    <text evidence="2">The sequence shown here is derived from an EMBL/GenBank/DDBJ whole genome shotgun (WGS) entry which is preliminary data.</text>
</comment>
<dbReference type="Proteomes" id="UP000011704">
    <property type="component" value="Unassembled WGS sequence"/>
</dbReference>
<evidence type="ECO:0000313" key="3">
    <source>
        <dbReference type="Proteomes" id="UP000011704"/>
    </source>
</evidence>
<dbReference type="EMBL" id="CAQJ01000099">
    <property type="protein sequence ID" value="CCQ91944.1"/>
    <property type="molecule type" value="Genomic_DNA"/>
</dbReference>
<proteinExistence type="predicted"/>
<name>M1ZEF2_NITG3</name>
<evidence type="ECO:0000313" key="2">
    <source>
        <dbReference type="EMBL" id="CCQ91944.1"/>
    </source>
</evidence>
<dbReference type="InParanoid" id="M1ZEF2"/>
<dbReference type="HOGENOM" id="CLU_2130803_0_0_0"/>
<sequence>MTTPKRRKKAQRFPKNRNALSPAVAMSHPFPHSITVSMGRMITKSILLVAVLFLVAVPLHADDGKGKKGEAGALEKAKDKVLDSLNWEENVERAKKQIQKTKKTWLKRTRKPA</sequence>
<gene>
    <name evidence="2" type="ORF">NITGR_90083</name>
</gene>
<protein>
    <submittedName>
        <fullName evidence="2">Uncharacterized protein</fullName>
    </submittedName>
</protein>
<keyword evidence="3" id="KW-1185">Reference proteome</keyword>
<accession>M1ZEF2</accession>
<dbReference type="STRING" id="1266370.NITGR_90083"/>
<reference evidence="2 3" key="1">
    <citation type="journal article" date="2013" name="Front. Microbiol.">
        <title>The genome of Nitrospina gracilis illuminates the metabolism and evolution of the major marine nitrite oxidizer.</title>
        <authorList>
            <person name="Luecker S."/>
            <person name="Nowka B."/>
            <person name="Rattei T."/>
            <person name="Spieck E."/>
            <person name="and Daims H."/>
        </authorList>
    </citation>
    <scope>NUCLEOTIDE SEQUENCE [LARGE SCALE GENOMIC DNA]</scope>
    <source>
        <strain evidence="2 3">3/211</strain>
    </source>
</reference>
<feature type="compositionally biased region" description="Basic residues" evidence="1">
    <location>
        <begin position="1"/>
        <end position="15"/>
    </location>
</feature>
<dbReference type="AlphaFoldDB" id="M1ZEF2"/>
<organism evidence="2 3">
    <name type="scientific">Nitrospina gracilis (strain 3/211)</name>
    <dbReference type="NCBI Taxonomy" id="1266370"/>
    <lineage>
        <taxon>Bacteria</taxon>
        <taxon>Pseudomonadati</taxon>
        <taxon>Nitrospinota/Tectimicrobiota group</taxon>
        <taxon>Nitrospinota</taxon>
        <taxon>Nitrospinia</taxon>
        <taxon>Nitrospinales</taxon>
        <taxon>Nitrospinaceae</taxon>
        <taxon>Nitrospina</taxon>
    </lineage>
</organism>
<feature type="region of interest" description="Disordered" evidence="1">
    <location>
        <begin position="1"/>
        <end position="21"/>
    </location>
</feature>